<gene>
    <name evidence="2" type="ORF">Tci_002926</name>
</gene>
<proteinExistence type="predicted"/>
<evidence type="ECO:0000313" key="2">
    <source>
        <dbReference type="EMBL" id="GEU30948.1"/>
    </source>
</evidence>
<feature type="compositionally biased region" description="Acidic residues" evidence="1">
    <location>
        <begin position="279"/>
        <end position="295"/>
    </location>
</feature>
<comment type="caution">
    <text evidence="2">The sequence shown here is derived from an EMBL/GenBank/DDBJ whole genome shotgun (WGS) entry which is preliminary data.</text>
</comment>
<dbReference type="AlphaFoldDB" id="A0A6L2J1S1"/>
<sequence length="465" mass="52574">MEIPNTMINDAIKQSIGYKYYKHKKNESEKAKAAAEPEKTCLKSEVVKENGKCALGTNRWLLEKIHVTWAHLEKKQTRPQILHQSLLKKFVQCLKTAPQFLATTSGYARDGVRIPMMASESSRLKRNPRRFEEATASEFLRRHYSKPSHEGYRNTIELLDGNNVVPLRSDTIRLVQNESSFNGLCSHVFIIDGYLHVCYTDSEPWRFRWVSDEEPEAPKEAPPSPNYVPGLVHPPSPDYVPGLEHPPLPNYVPEPEYPEYLVPSDTEDPEEDPANRGDDNDESFGDDVDDEDEEASKEAFETDESAPTPPSPKLHRAWISVRPQTPMAASTEALIVARVASLSTHHTSELPSPHLLLPSTAHIDDIPEANMTLQKRNRLTAPASRFEVGESMLHAAARQTGHTLAHMFDYRYVDILDASVRASEGRVMTVIEEVSDRVLGLVTAQRQDAQEFYVRCEEHKMTEPC</sequence>
<evidence type="ECO:0000256" key="1">
    <source>
        <dbReference type="SAM" id="MobiDB-lite"/>
    </source>
</evidence>
<accession>A0A6L2J1S1</accession>
<name>A0A6L2J1S1_TANCI</name>
<protein>
    <submittedName>
        <fullName evidence="2">Zinc finger, CCHC-type</fullName>
    </submittedName>
</protein>
<feature type="region of interest" description="Disordered" evidence="1">
    <location>
        <begin position="215"/>
        <end position="314"/>
    </location>
</feature>
<organism evidence="2">
    <name type="scientific">Tanacetum cinerariifolium</name>
    <name type="common">Dalmatian daisy</name>
    <name type="synonym">Chrysanthemum cinerariifolium</name>
    <dbReference type="NCBI Taxonomy" id="118510"/>
    <lineage>
        <taxon>Eukaryota</taxon>
        <taxon>Viridiplantae</taxon>
        <taxon>Streptophyta</taxon>
        <taxon>Embryophyta</taxon>
        <taxon>Tracheophyta</taxon>
        <taxon>Spermatophyta</taxon>
        <taxon>Magnoliopsida</taxon>
        <taxon>eudicotyledons</taxon>
        <taxon>Gunneridae</taxon>
        <taxon>Pentapetalae</taxon>
        <taxon>asterids</taxon>
        <taxon>campanulids</taxon>
        <taxon>Asterales</taxon>
        <taxon>Asteraceae</taxon>
        <taxon>Asteroideae</taxon>
        <taxon>Anthemideae</taxon>
        <taxon>Anthemidinae</taxon>
        <taxon>Tanacetum</taxon>
    </lineage>
</organism>
<reference evidence="2" key="1">
    <citation type="journal article" date="2019" name="Sci. Rep.">
        <title>Draft genome of Tanacetum cinerariifolium, the natural source of mosquito coil.</title>
        <authorList>
            <person name="Yamashiro T."/>
            <person name="Shiraishi A."/>
            <person name="Satake H."/>
            <person name="Nakayama K."/>
        </authorList>
    </citation>
    <scope>NUCLEOTIDE SEQUENCE</scope>
</reference>
<dbReference type="EMBL" id="BKCJ010000204">
    <property type="protein sequence ID" value="GEU30948.1"/>
    <property type="molecule type" value="Genomic_DNA"/>
</dbReference>
<feature type="compositionally biased region" description="Low complexity" evidence="1">
    <location>
        <begin position="253"/>
        <end position="263"/>
    </location>
</feature>
<feature type="compositionally biased region" description="Pro residues" evidence="1">
    <location>
        <begin position="220"/>
        <end position="252"/>
    </location>
</feature>